<dbReference type="Gene3D" id="3.60.15.10">
    <property type="entry name" value="Ribonuclease Z/Hydroxyacylglutathione hydrolase-like"/>
    <property type="match status" value="1"/>
</dbReference>
<comment type="caution">
    <text evidence="2">The sequence shown here is derived from an EMBL/GenBank/DDBJ whole genome shotgun (WGS) entry which is preliminary data.</text>
</comment>
<dbReference type="RefSeq" id="WP_340235877.1">
    <property type="nucleotide sequence ID" value="NZ_JBBEWC010000005.1"/>
</dbReference>
<dbReference type="SUPFAM" id="SSF56281">
    <property type="entry name" value="Metallo-hydrolase/oxidoreductase"/>
    <property type="match status" value="1"/>
</dbReference>
<keyword evidence="3" id="KW-1185">Reference proteome</keyword>
<dbReference type="Proteomes" id="UP001597510">
    <property type="component" value="Unassembled WGS sequence"/>
</dbReference>
<gene>
    <name evidence="2" type="ORF">ACFSR2_12205</name>
</gene>
<organism evidence="2 3">
    <name type="scientific">Emticicia soli</name>
    <dbReference type="NCBI Taxonomy" id="2027878"/>
    <lineage>
        <taxon>Bacteria</taxon>
        <taxon>Pseudomonadati</taxon>
        <taxon>Bacteroidota</taxon>
        <taxon>Cytophagia</taxon>
        <taxon>Cytophagales</taxon>
        <taxon>Leadbetterellaceae</taxon>
        <taxon>Emticicia</taxon>
    </lineage>
</organism>
<proteinExistence type="predicted"/>
<dbReference type="PANTHER" id="PTHR30619:SF1">
    <property type="entry name" value="RECOMBINATION PROTEIN 2"/>
    <property type="match status" value="1"/>
</dbReference>
<dbReference type="InterPro" id="IPR052159">
    <property type="entry name" value="Competence_DNA_uptake"/>
</dbReference>
<dbReference type="EMBL" id="JBHULC010000011">
    <property type="protein sequence ID" value="MFD2521650.1"/>
    <property type="molecule type" value="Genomic_DNA"/>
</dbReference>
<evidence type="ECO:0000313" key="2">
    <source>
        <dbReference type="EMBL" id="MFD2521650.1"/>
    </source>
</evidence>
<sequence length="482" mass="54464">MPKYIAYPEARQFENPDTGSKVLNKLLWGDFVTVLDETSNADFVKIRCRGDEGWVQRAKLQDEKLLEICFVDVGQGDGCLLVTPDDKFILVDAGKDENMVRFLNWRFNLKKKTTPLPIEMLIITHSDEDHYGGFSKIINHDKIEVKRIYHNGVVERTGTDLLGPEIKVGSIKYLTSVIQTTTELKTLFDDPANRGRKKYPKLMHDAYHKRGVGTIEMIKKGASVAGYTSADAIHFEVLAPVTETINTTECLRVLGNDGETKNGHSIVIRLHYGNVKILLSGDLNEKSQHFLTEHYTDFNPETMQESDVQTMITEGRKVFECHVAKSCHHGSDHFMDDFFSFINPIATVISSGDSETHTHPRPETLGAIGKHSRGKRPLIFSTELARSTLERKGISLVDYEALKALNAELRQTGLTTEQKNIIKGKITKLESTLERNVAVYGMINLRTDGKKVMFAQKKEQKDAGYIYWLLEPNAQGELEYKI</sequence>
<dbReference type="InterPro" id="IPR036866">
    <property type="entry name" value="RibonucZ/Hydroxyglut_hydro"/>
</dbReference>
<dbReference type="InterPro" id="IPR001279">
    <property type="entry name" value="Metallo-B-lactamas"/>
</dbReference>
<reference evidence="3" key="1">
    <citation type="journal article" date="2019" name="Int. J. Syst. Evol. Microbiol.">
        <title>The Global Catalogue of Microorganisms (GCM) 10K type strain sequencing project: providing services to taxonomists for standard genome sequencing and annotation.</title>
        <authorList>
            <consortium name="The Broad Institute Genomics Platform"/>
            <consortium name="The Broad Institute Genome Sequencing Center for Infectious Disease"/>
            <person name="Wu L."/>
            <person name="Ma J."/>
        </authorList>
    </citation>
    <scope>NUCLEOTIDE SEQUENCE [LARGE SCALE GENOMIC DNA]</scope>
    <source>
        <strain evidence="3">KCTC 52344</strain>
    </source>
</reference>
<evidence type="ECO:0000259" key="1">
    <source>
        <dbReference type="Pfam" id="PF00753"/>
    </source>
</evidence>
<feature type="domain" description="Metallo-beta-lactamase" evidence="1">
    <location>
        <begin position="79"/>
        <end position="316"/>
    </location>
</feature>
<accession>A0ABW5J9S5</accession>
<evidence type="ECO:0000313" key="3">
    <source>
        <dbReference type="Proteomes" id="UP001597510"/>
    </source>
</evidence>
<name>A0ABW5J9S5_9BACT</name>
<dbReference type="PANTHER" id="PTHR30619">
    <property type="entry name" value="DNA INTERNALIZATION/COMPETENCE PROTEIN COMEC/REC2"/>
    <property type="match status" value="1"/>
</dbReference>
<protein>
    <submittedName>
        <fullName evidence="2">MBL fold metallo-hydrolase</fullName>
    </submittedName>
</protein>
<dbReference type="Gene3D" id="2.30.30.40">
    <property type="entry name" value="SH3 Domains"/>
    <property type="match status" value="1"/>
</dbReference>
<dbReference type="Pfam" id="PF00753">
    <property type="entry name" value="Lactamase_B"/>
    <property type="match status" value="1"/>
</dbReference>